<dbReference type="EMBL" id="PXYI01000004">
    <property type="protein sequence ID" value="PSJ39454.1"/>
    <property type="molecule type" value="Genomic_DNA"/>
</dbReference>
<protein>
    <recommendedName>
        <fullName evidence="3">Serine protease</fullName>
    </recommendedName>
</protein>
<evidence type="ECO:0008006" key="3">
    <source>
        <dbReference type="Google" id="ProtNLM"/>
    </source>
</evidence>
<gene>
    <name evidence="1" type="ORF">C7I55_12640</name>
</gene>
<dbReference type="InterPro" id="IPR009003">
    <property type="entry name" value="Peptidase_S1_PA"/>
</dbReference>
<keyword evidence="2" id="KW-1185">Reference proteome</keyword>
<evidence type="ECO:0000313" key="1">
    <source>
        <dbReference type="EMBL" id="PSJ39454.1"/>
    </source>
</evidence>
<comment type="caution">
    <text evidence="1">The sequence shown here is derived from an EMBL/GenBank/DDBJ whole genome shotgun (WGS) entry which is preliminary data.</text>
</comment>
<accession>A0A2P7QND2</accession>
<dbReference type="OrthoDB" id="7671045at2"/>
<dbReference type="Pfam" id="PF13365">
    <property type="entry name" value="Trypsin_2"/>
    <property type="match status" value="1"/>
</dbReference>
<reference evidence="1 2" key="1">
    <citation type="submission" date="2018-03" db="EMBL/GenBank/DDBJ databases">
        <title>The draft genome of Sphingosinicella sp. GL-C-18.</title>
        <authorList>
            <person name="Liu L."/>
            <person name="Li L."/>
            <person name="Liang L."/>
            <person name="Zhang X."/>
            <person name="Wang T."/>
        </authorList>
    </citation>
    <scope>NUCLEOTIDE SEQUENCE [LARGE SCALE GENOMIC DNA]</scope>
    <source>
        <strain evidence="1 2">GL-C-18</strain>
    </source>
</reference>
<dbReference type="Gene3D" id="2.40.10.120">
    <property type="match status" value="1"/>
</dbReference>
<dbReference type="AlphaFoldDB" id="A0A2P7QND2"/>
<proteinExistence type="predicted"/>
<organism evidence="1 2">
    <name type="scientific">Allosphingosinicella deserti</name>
    <dbReference type="NCBI Taxonomy" id="2116704"/>
    <lineage>
        <taxon>Bacteria</taxon>
        <taxon>Pseudomonadati</taxon>
        <taxon>Pseudomonadota</taxon>
        <taxon>Alphaproteobacteria</taxon>
        <taxon>Sphingomonadales</taxon>
        <taxon>Sphingomonadaceae</taxon>
        <taxon>Allosphingosinicella</taxon>
    </lineage>
</organism>
<dbReference type="RefSeq" id="WP_106513355.1">
    <property type="nucleotide sequence ID" value="NZ_PXYI01000004.1"/>
</dbReference>
<dbReference type="Proteomes" id="UP000241167">
    <property type="component" value="Unassembled WGS sequence"/>
</dbReference>
<evidence type="ECO:0000313" key="2">
    <source>
        <dbReference type="Proteomes" id="UP000241167"/>
    </source>
</evidence>
<sequence length="190" mass="19818">MKRAFLALLLGAAPAPTNEAIPSLFFIELDTVERIVCETVVGSGVRIDGNLVLTADHVVAGRACTIDDVPVELVHEDGARDIAIVRTAAASSIRVPPTCAGFVTGFSYFAVGFAHGRKLVVQRLHGTDGIEIRDEALRGLSQLRGLVFPGMSGGPIVDEAGQLVGIVSAGNGSGLTLSRALNKTKLCGDR</sequence>
<dbReference type="SUPFAM" id="SSF50494">
    <property type="entry name" value="Trypsin-like serine proteases"/>
    <property type="match status" value="1"/>
</dbReference>
<name>A0A2P7QND2_9SPHN</name>